<dbReference type="InterPro" id="IPR014198">
    <property type="entry name" value="Spore_III_AB"/>
</dbReference>
<dbReference type="Proteomes" id="UP000004259">
    <property type="component" value="Unassembled WGS sequence"/>
</dbReference>
<protein>
    <submittedName>
        <fullName evidence="1">Putative stage III sporulation protein AB</fullName>
    </submittedName>
</protein>
<evidence type="ECO:0000313" key="1">
    <source>
        <dbReference type="EMBL" id="EGC01798.1"/>
    </source>
</evidence>
<sequence>MLKFIGAVLVTAAGAFAGEMEVCRLKDRVIQLTELVELLEQIQLYLSAYGASTEELFKMLSSKQGEYHSCFQTSSSELTQEVCAALRESSLEMKDALADYIYDFGKTTLDGQLQKTSILMSDVNAVLRSVKEKCEKNTKLYRAAGFSIGMMAAVLLI</sequence>
<name>E9SG86_RUMAL</name>
<dbReference type="RefSeq" id="WP_002852098.1">
    <property type="nucleotide sequence ID" value="NZ_ADKM02000122.1"/>
</dbReference>
<dbReference type="AlphaFoldDB" id="E9SG86"/>
<dbReference type="Pfam" id="PF09548">
    <property type="entry name" value="Spore_III_AB"/>
    <property type="match status" value="1"/>
</dbReference>
<proteinExistence type="predicted"/>
<gene>
    <name evidence="1" type="ORF">CUS_7807</name>
</gene>
<accession>E9SG86</accession>
<reference evidence="1 2" key="1">
    <citation type="submission" date="2011-02" db="EMBL/GenBank/DDBJ databases">
        <authorList>
            <person name="Nelson K.E."/>
            <person name="Sutton G."/>
            <person name="Torralba M."/>
            <person name="Durkin S."/>
            <person name="Harkins D."/>
            <person name="Montgomery R."/>
            <person name="Ziemer C."/>
            <person name="Klaassens E."/>
            <person name="Ocuiv P."/>
            <person name="Morrison M."/>
        </authorList>
    </citation>
    <scope>NUCLEOTIDE SEQUENCE [LARGE SCALE GENOMIC DNA]</scope>
    <source>
        <strain evidence="1 2">8</strain>
    </source>
</reference>
<comment type="caution">
    <text evidence="1">The sequence shown here is derived from an EMBL/GenBank/DDBJ whole genome shotgun (WGS) entry which is preliminary data.</text>
</comment>
<keyword evidence="2" id="KW-1185">Reference proteome</keyword>
<organism evidence="1 2">
    <name type="scientific">Ruminococcus albus 8</name>
    <dbReference type="NCBI Taxonomy" id="246199"/>
    <lineage>
        <taxon>Bacteria</taxon>
        <taxon>Bacillati</taxon>
        <taxon>Bacillota</taxon>
        <taxon>Clostridia</taxon>
        <taxon>Eubacteriales</taxon>
        <taxon>Oscillospiraceae</taxon>
        <taxon>Ruminococcus</taxon>
    </lineage>
</organism>
<evidence type="ECO:0000313" key="2">
    <source>
        <dbReference type="Proteomes" id="UP000004259"/>
    </source>
</evidence>
<dbReference type="OrthoDB" id="1821066at2"/>
<dbReference type="EMBL" id="ADKM02000122">
    <property type="protein sequence ID" value="EGC01798.1"/>
    <property type="molecule type" value="Genomic_DNA"/>
</dbReference>
<dbReference type="STRING" id="246199.CUS_7807"/>